<gene>
    <name evidence="1" type="ORF">CISIN_1g042983mg</name>
</gene>
<dbReference type="AlphaFoldDB" id="A0A067F2L9"/>
<proteinExistence type="predicted"/>
<keyword evidence="2" id="KW-1185">Reference proteome</keyword>
<reference evidence="1 2" key="1">
    <citation type="submission" date="2014-04" db="EMBL/GenBank/DDBJ databases">
        <authorList>
            <consortium name="International Citrus Genome Consortium"/>
            <person name="Gmitter F."/>
            <person name="Chen C."/>
            <person name="Farmerie W."/>
            <person name="Harkins T."/>
            <person name="Desany B."/>
            <person name="Mohiuddin M."/>
            <person name="Kodira C."/>
            <person name="Borodovsky M."/>
            <person name="Lomsadze A."/>
            <person name="Burns P."/>
            <person name="Jenkins J."/>
            <person name="Prochnik S."/>
            <person name="Shu S."/>
            <person name="Chapman J."/>
            <person name="Pitluck S."/>
            <person name="Schmutz J."/>
            <person name="Rokhsar D."/>
        </authorList>
    </citation>
    <scope>NUCLEOTIDE SEQUENCE</scope>
</reference>
<evidence type="ECO:0000313" key="1">
    <source>
        <dbReference type="EMBL" id="KDO57466.1"/>
    </source>
</evidence>
<name>A0A067F2L9_CITSI</name>
<accession>A0A067F2L9</accession>
<sequence length="174" mass="19248">MDKATIERLVAQHTAARVILGTVSGRSDVRSYGILLMETFMRKKPTDEMFPGAMSLKKWLKVLGFKVKGYYTHPYISKTPSSSKLPVNYSFDSVLSCLSESSCVFAPAGGTETVGKIMGLMETDTTETAQKWDCSSLRGPNTHDDVVFIRGLGNYGLDGLQLHTKKISRHFFLA</sequence>
<dbReference type="Proteomes" id="UP000027120">
    <property type="component" value="Unassembled WGS sequence"/>
</dbReference>
<evidence type="ECO:0008006" key="3">
    <source>
        <dbReference type="Google" id="ProtNLM"/>
    </source>
</evidence>
<dbReference type="EMBL" id="KK784962">
    <property type="protein sequence ID" value="KDO57466.1"/>
    <property type="molecule type" value="Genomic_DNA"/>
</dbReference>
<evidence type="ECO:0000313" key="2">
    <source>
        <dbReference type="Proteomes" id="UP000027120"/>
    </source>
</evidence>
<protein>
    <recommendedName>
        <fullName evidence="3">Serine-threonine/tyrosine-protein kinase catalytic domain-containing protein</fullName>
    </recommendedName>
</protein>
<organism evidence="1 2">
    <name type="scientific">Citrus sinensis</name>
    <name type="common">Sweet orange</name>
    <name type="synonym">Citrus aurantium var. sinensis</name>
    <dbReference type="NCBI Taxonomy" id="2711"/>
    <lineage>
        <taxon>Eukaryota</taxon>
        <taxon>Viridiplantae</taxon>
        <taxon>Streptophyta</taxon>
        <taxon>Embryophyta</taxon>
        <taxon>Tracheophyta</taxon>
        <taxon>Spermatophyta</taxon>
        <taxon>Magnoliopsida</taxon>
        <taxon>eudicotyledons</taxon>
        <taxon>Gunneridae</taxon>
        <taxon>Pentapetalae</taxon>
        <taxon>rosids</taxon>
        <taxon>malvids</taxon>
        <taxon>Sapindales</taxon>
        <taxon>Rutaceae</taxon>
        <taxon>Aurantioideae</taxon>
        <taxon>Citrus</taxon>
    </lineage>
</organism>